<name>A0ABR8N2Y8_9BACL</name>
<organism evidence="2 3">
    <name type="scientific">Paenibacillus terricola</name>
    <dbReference type="NCBI Taxonomy" id="2763503"/>
    <lineage>
        <taxon>Bacteria</taxon>
        <taxon>Bacillati</taxon>
        <taxon>Bacillota</taxon>
        <taxon>Bacilli</taxon>
        <taxon>Bacillales</taxon>
        <taxon>Paenibacillaceae</taxon>
        <taxon>Paenibacillus</taxon>
    </lineage>
</organism>
<dbReference type="PANTHER" id="PTHR43377">
    <property type="entry name" value="BILIVERDIN REDUCTASE A"/>
    <property type="match status" value="1"/>
</dbReference>
<sequence length="353" mass="38740">MNAPLRIGIIGGGWRAAYYLRIASLLPHLFHITGIVLRDPAKYSDLLARWSVRAFRSAEELAAESDFLVLAVSKTSATAYITDLAASDIPMLAETPPATSLAEYEQLSTIAARNPRIQVAEQYPFLPHNQARTAYINSGKLGDVMHVQVSAGHGYHGISLIRKWLSIGTTLECEIIGRRFSMPIADTPHRGQASSNEPGIEQQDIAIFSFADGKSAVLDFARSQYFSTIRSNRILIRGTHGEIQDNTITRKIGPDHFETVTIQRSQHGQEGSLFNLSLAQLQAGADILYRNPFYPHSLSDEEIGIAEALLRMHTFLKDGTSFYSLAEALTDVRLGLSMDEALASKGAVTVRIG</sequence>
<dbReference type="Pfam" id="PF01408">
    <property type="entry name" value="GFO_IDH_MocA"/>
    <property type="match status" value="1"/>
</dbReference>
<dbReference type="RefSeq" id="WP_191206834.1">
    <property type="nucleotide sequence ID" value="NZ_JACXZA010000009.1"/>
</dbReference>
<dbReference type="PANTHER" id="PTHR43377:SF1">
    <property type="entry name" value="BILIVERDIN REDUCTASE A"/>
    <property type="match status" value="1"/>
</dbReference>
<dbReference type="SUPFAM" id="SSF51735">
    <property type="entry name" value="NAD(P)-binding Rossmann-fold domains"/>
    <property type="match status" value="1"/>
</dbReference>
<protein>
    <submittedName>
        <fullName evidence="2">Gfo/Idh/MocA family oxidoreductase</fullName>
    </submittedName>
</protein>
<dbReference type="SUPFAM" id="SSF55347">
    <property type="entry name" value="Glyceraldehyde-3-phosphate dehydrogenase-like, C-terminal domain"/>
    <property type="match status" value="1"/>
</dbReference>
<dbReference type="InterPro" id="IPR036291">
    <property type="entry name" value="NAD(P)-bd_dom_sf"/>
</dbReference>
<evidence type="ECO:0000313" key="2">
    <source>
        <dbReference type="EMBL" id="MBD3922539.1"/>
    </source>
</evidence>
<comment type="caution">
    <text evidence="2">The sequence shown here is derived from an EMBL/GenBank/DDBJ whole genome shotgun (WGS) entry which is preliminary data.</text>
</comment>
<dbReference type="Gene3D" id="3.30.360.10">
    <property type="entry name" value="Dihydrodipicolinate Reductase, domain 2"/>
    <property type="match status" value="1"/>
</dbReference>
<proteinExistence type="predicted"/>
<dbReference type="Proteomes" id="UP000609346">
    <property type="component" value="Unassembled WGS sequence"/>
</dbReference>
<evidence type="ECO:0000313" key="3">
    <source>
        <dbReference type="Proteomes" id="UP000609346"/>
    </source>
</evidence>
<accession>A0ABR8N2Y8</accession>
<feature type="domain" description="Gfo/Idh/MocA-like oxidoreductase N-terminal" evidence="1">
    <location>
        <begin position="5"/>
        <end position="117"/>
    </location>
</feature>
<dbReference type="EMBL" id="JACXZA010000009">
    <property type="protein sequence ID" value="MBD3922539.1"/>
    <property type="molecule type" value="Genomic_DNA"/>
</dbReference>
<reference evidence="2 3" key="1">
    <citation type="submission" date="2020-09" db="EMBL/GenBank/DDBJ databases">
        <title>Paenibacillus sp. strain PR3 16S rRNA gene Genome sequencing and assembly.</title>
        <authorList>
            <person name="Kim J."/>
        </authorList>
    </citation>
    <scope>NUCLEOTIDE SEQUENCE [LARGE SCALE GENOMIC DNA]</scope>
    <source>
        <strain evidence="2 3">PR3</strain>
    </source>
</reference>
<dbReference type="Gene3D" id="3.40.50.720">
    <property type="entry name" value="NAD(P)-binding Rossmann-like Domain"/>
    <property type="match status" value="1"/>
</dbReference>
<dbReference type="InterPro" id="IPR051450">
    <property type="entry name" value="Gfo/Idh/MocA_Oxidoreductases"/>
</dbReference>
<keyword evidence="3" id="KW-1185">Reference proteome</keyword>
<gene>
    <name evidence="2" type="ORF">H8B09_27550</name>
</gene>
<evidence type="ECO:0000259" key="1">
    <source>
        <dbReference type="Pfam" id="PF01408"/>
    </source>
</evidence>
<dbReference type="InterPro" id="IPR000683">
    <property type="entry name" value="Gfo/Idh/MocA-like_OxRdtase_N"/>
</dbReference>